<dbReference type="EMBL" id="JACXZA010000005">
    <property type="protein sequence ID" value="MBD3921232.1"/>
    <property type="molecule type" value="Genomic_DNA"/>
</dbReference>
<evidence type="ECO:0000256" key="2">
    <source>
        <dbReference type="SAM" id="MobiDB-lite"/>
    </source>
</evidence>
<gene>
    <name evidence="3" type="ORF">H8B09_20865</name>
</gene>
<proteinExistence type="inferred from homology"/>
<accession>A0ABR8N1J4</accession>
<organism evidence="3 4">
    <name type="scientific">Paenibacillus terricola</name>
    <dbReference type="NCBI Taxonomy" id="2763503"/>
    <lineage>
        <taxon>Bacteria</taxon>
        <taxon>Bacillati</taxon>
        <taxon>Bacillota</taxon>
        <taxon>Bacilli</taxon>
        <taxon>Bacillales</taxon>
        <taxon>Paenibacillaceae</taxon>
        <taxon>Paenibacillus</taxon>
    </lineage>
</organism>
<reference evidence="3 4" key="1">
    <citation type="submission" date="2020-09" db="EMBL/GenBank/DDBJ databases">
        <title>Paenibacillus sp. strain PR3 16S rRNA gene Genome sequencing and assembly.</title>
        <authorList>
            <person name="Kim J."/>
        </authorList>
    </citation>
    <scope>NUCLEOTIDE SEQUENCE [LARGE SCALE GENOMIC DNA]</scope>
    <source>
        <strain evidence="3 4">PR3</strain>
    </source>
</reference>
<dbReference type="PANTHER" id="PTHR38432:SF1">
    <property type="entry name" value="TELA-LIKE PROTEIN SAOUHSC_01408"/>
    <property type="match status" value="1"/>
</dbReference>
<comment type="caution">
    <text evidence="3">The sequence shown here is derived from an EMBL/GenBank/DDBJ whole genome shotgun (WGS) entry which is preliminary data.</text>
</comment>
<evidence type="ECO:0000313" key="3">
    <source>
        <dbReference type="EMBL" id="MBD3921232.1"/>
    </source>
</evidence>
<dbReference type="Pfam" id="PF05816">
    <property type="entry name" value="TelA"/>
    <property type="match status" value="1"/>
</dbReference>
<dbReference type="PANTHER" id="PTHR38432">
    <property type="entry name" value="TELA-LIKE PROTEIN SAOUHSC_01408"/>
    <property type="match status" value="1"/>
</dbReference>
<dbReference type="Proteomes" id="UP000609346">
    <property type="component" value="Unassembled WGS sequence"/>
</dbReference>
<dbReference type="InterPro" id="IPR008863">
    <property type="entry name" value="Toxic_anion-R_TelA"/>
</dbReference>
<evidence type="ECO:0000256" key="1">
    <source>
        <dbReference type="ARBA" id="ARBA00005541"/>
    </source>
</evidence>
<sequence length="367" mass="40971">MSTQLVQLKKEDEQQVVQEASRLIGQVAQTDSVQLDSLMDEIGKLGMKTQEKAGQTLKLLDRPVNDLMGGSRAEVSNMILKLRNECETLQQSKNVGFIGKLVRKSPLKNYIYKYQSVKTNVDVIINGLRDGKDTLEESIVNMRQLKRSSLEEIYSLQTKIAFGDKLKELFEAEIAKPENEGRKAQLERGLRKVVTRIQSMTEMIMLYNQAIAATDIINDNNDKLIDSVNNAIDKTSNLITVSAMIALALNDQEKVISAVDATNKTIENQFQENARLLRQTTERTNDLLAKPSMSMEAVNRAITDLMAAIDLSEQSNRRIIDSCNDYTNKMTTINTQLANRLGHGGEQPKALNAAQQPDSNSVSSFLS</sequence>
<feature type="compositionally biased region" description="Polar residues" evidence="2">
    <location>
        <begin position="353"/>
        <end position="367"/>
    </location>
</feature>
<keyword evidence="4" id="KW-1185">Reference proteome</keyword>
<comment type="similarity">
    <text evidence="1">Belongs to the TelA family.</text>
</comment>
<feature type="region of interest" description="Disordered" evidence="2">
    <location>
        <begin position="340"/>
        <end position="367"/>
    </location>
</feature>
<protein>
    <submittedName>
        <fullName evidence="3">Toxic anion resistance protein</fullName>
    </submittedName>
</protein>
<name>A0ABR8N1J4_9BACL</name>
<dbReference type="RefSeq" id="WP_191205504.1">
    <property type="nucleotide sequence ID" value="NZ_JACXZA010000005.1"/>
</dbReference>
<evidence type="ECO:0000313" key="4">
    <source>
        <dbReference type="Proteomes" id="UP000609346"/>
    </source>
</evidence>